<sequence length="432" mass="49324">MLRSGERRQILYLDRKLVLFLLILEQDSDECNYESVDMGAVDLQSWLDPSLAPASRPDQNTDSKSQKLLRLCICPLNVDLKAKLPPSWDSMWQELKVLNLKDSYLSDEDLQVPPSWFEVSLAGDLKGFIIKPEKWDANLAHFSLSVIFSPSTGITCALLHILLKAELKKTLDRLKELKHIAWYPLLLPTILLELRTESIAPDLMKVRLALYKVEKDNGTHKNYQDRQHHRKAGYYATGPAVWKCEGFDSMPGVLTSIASDCALFDAKCQINEELLDWIEEMNTKFSTDVLESKTNNRYPSSTIVCRKISVMRTWLKNNRIRSVYLGHRAEVQVQACLSFMGQRDNDSNIQTAKAALRDSSDMRTISIVTLVFLPATAAATFFSTAFFNFQKENNVVSVWIWLYCVVSLGLTAIVFAGWYWSTKEKTKKRYVA</sequence>
<proteinExistence type="predicted"/>
<keyword evidence="1" id="KW-0472">Membrane</keyword>
<protein>
    <recommendedName>
        <fullName evidence="4">Cora-domain-containing protein</fullName>
    </recommendedName>
</protein>
<reference evidence="2 3" key="1">
    <citation type="submission" date="2016-05" db="EMBL/GenBank/DDBJ databases">
        <title>A degradative enzymes factory behind the ericoid mycorrhizal symbiosis.</title>
        <authorList>
            <consortium name="DOE Joint Genome Institute"/>
            <person name="Martino E."/>
            <person name="Morin E."/>
            <person name="Grelet G."/>
            <person name="Kuo A."/>
            <person name="Kohler A."/>
            <person name="Daghino S."/>
            <person name="Barry K."/>
            <person name="Choi C."/>
            <person name="Cichocki N."/>
            <person name="Clum A."/>
            <person name="Copeland A."/>
            <person name="Hainaut M."/>
            <person name="Haridas S."/>
            <person name="Labutti K."/>
            <person name="Lindquist E."/>
            <person name="Lipzen A."/>
            <person name="Khouja H.-R."/>
            <person name="Murat C."/>
            <person name="Ohm R."/>
            <person name="Olson A."/>
            <person name="Spatafora J."/>
            <person name="Veneault-Fourrey C."/>
            <person name="Henrissat B."/>
            <person name="Grigoriev I."/>
            <person name="Martin F."/>
            <person name="Perotto S."/>
        </authorList>
    </citation>
    <scope>NUCLEOTIDE SEQUENCE [LARGE SCALE GENOMIC DNA]</scope>
    <source>
        <strain evidence="2 3">UAMH 7357</strain>
    </source>
</reference>
<dbReference type="Gene3D" id="1.20.58.340">
    <property type="entry name" value="Magnesium transport protein CorA, transmembrane region"/>
    <property type="match status" value="1"/>
</dbReference>
<dbReference type="EMBL" id="KZ613471">
    <property type="protein sequence ID" value="PMD24749.1"/>
    <property type="molecule type" value="Genomic_DNA"/>
</dbReference>
<dbReference type="Proteomes" id="UP000235672">
    <property type="component" value="Unassembled WGS sequence"/>
</dbReference>
<evidence type="ECO:0000313" key="2">
    <source>
        <dbReference type="EMBL" id="PMD24749.1"/>
    </source>
</evidence>
<keyword evidence="1" id="KW-0812">Transmembrane</keyword>
<keyword evidence="3" id="KW-1185">Reference proteome</keyword>
<evidence type="ECO:0000256" key="1">
    <source>
        <dbReference type="SAM" id="Phobius"/>
    </source>
</evidence>
<evidence type="ECO:0000313" key="3">
    <source>
        <dbReference type="Proteomes" id="UP000235672"/>
    </source>
</evidence>
<feature type="transmembrane region" description="Helical" evidence="1">
    <location>
        <begin position="142"/>
        <end position="163"/>
    </location>
</feature>
<dbReference type="OrthoDB" id="2830640at2759"/>
<name>A0A2J6QEP5_9HELO</name>
<dbReference type="AlphaFoldDB" id="A0A2J6QEP5"/>
<evidence type="ECO:0008006" key="4">
    <source>
        <dbReference type="Google" id="ProtNLM"/>
    </source>
</evidence>
<keyword evidence="1" id="KW-1133">Transmembrane helix</keyword>
<organism evidence="2 3">
    <name type="scientific">Hyaloscypha hepaticicola</name>
    <dbReference type="NCBI Taxonomy" id="2082293"/>
    <lineage>
        <taxon>Eukaryota</taxon>
        <taxon>Fungi</taxon>
        <taxon>Dikarya</taxon>
        <taxon>Ascomycota</taxon>
        <taxon>Pezizomycotina</taxon>
        <taxon>Leotiomycetes</taxon>
        <taxon>Helotiales</taxon>
        <taxon>Hyaloscyphaceae</taxon>
        <taxon>Hyaloscypha</taxon>
    </lineage>
</organism>
<dbReference type="STRING" id="1745343.A0A2J6QEP5"/>
<accession>A0A2J6QEP5</accession>
<feature type="transmembrane region" description="Helical" evidence="1">
    <location>
        <begin position="399"/>
        <end position="420"/>
    </location>
</feature>
<feature type="transmembrane region" description="Helical" evidence="1">
    <location>
        <begin position="365"/>
        <end position="387"/>
    </location>
</feature>
<gene>
    <name evidence="2" type="ORF">NA56DRAFT_454527</name>
</gene>